<dbReference type="InterPro" id="IPR003595">
    <property type="entry name" value="Tyr_Pase_cat"/>
</dbReference>
<dbReference type="SMART" id="SM00194">
    <property type="entry name" value="PTPc"/>
    <property type="match status" value="1"/>
</dbReference>
<dbReference type="SUPFAM" id="SSF52799">
    <property type="entry name" value="(Phosphotyrosine protein) phosphatases II"/>
    <property type="match status" value="1"/>
</dbReference>
<accession>A0A319CX71</accession>
<dbReference type="InterPro" id="IPR029021">
    <property type="entry name" value="Prot-tyrosine_phosphatase-like"/>
</dbReference>
<dbReference type="EMBL" id="KZ826037">
    <property type="protein sequence ID" value="PYH89279.1"/>
    <property type="molecule type" value="Genomic_DNA"/>
</dbReference>
<dbReference type="Gene3D" id="3.90.190.10">
    <property type="entry name" value="Protein tyrosine phosphatase superfamily"/>
    <property type="match status" value="1"/>
</dbReference>
<dbReference type="PANTHER" id="PTHR19134">
    <property type="entry name" value="RECEPTOR-TYPE TYROSINE-PROTEIN PHOSPHATASE"/>
    <property type="match status" value="1"/>
</dbReference>
<dbReference type="VEuPathDB" id="FungiDB:BO71DRAFT_111897"/>
<evidence type="ECO:0000256" key="1">
    <source>
        <dbReference type="ARBA" id="ARBA00009649"/>
    </source>
</evidence>
<organism evidence="7 8">
    <name type="scientific">Aspergillus ellipticus CBS 707.79</name>
    <dbReference type="NCBI Taxonomy" id="1448320"/>
    <lineage>
        <taxon>Eukaryota</taxon>
        <taxon>Fungi</taxon>
        <taxon>Dikarya</taxon>
        <taxon>Ascomycota</taxon>
        <taxon>Pezizomycotina</taxon>
        <taxon>Eurotiomycetes</taxon>
        <taxon>Eurotiomycetidae</taxon>
        <taxon>Eurotiales</taxon>
        <taxon>Aspergillaceae</taxon>
        <taxon>Aspergillus</taxon>
        <taxon>Aspergillus subgen. Circumdati</taxon>
    </lineage>
</organism>
<dbReference type="PROSITE" id="PS50056">
    <property type="entry name" value="TYR_PHOSPHATASE_2"/>
    <property type="match status" value="1"/>
</dbReference>
<dbReference type="CDD" id="cd01446">
    <property type="entry name" value="DSP_MapKP"/>
    <property type="match status" value="1"/>
</dbReference>
<name>A0A319CX71_9EURO</name>
<dbReference type="FunFam" id="3.40.250.10:FF:000051">
    <property type="entry name" value="Protein tyrosine phosphatase (Pyp1), putative"/>
    <property type="match status" value="1"/>
</dbReference>
<feature type="region of interest" description="Disordered" evidence="3">
    <location>
        <begin position="1"/>
        <end position="33"/>
    </location>
</feature>
<dbReference type="InterPro" id="IPR000387">
    <property type="entry name" value="Tyr_Pase_dom"/>
</dbReference>
<dbReference type="EC" id="3.1.3.48" evidence="2"/>
<dbReference type="PRINTS" id="PR00700">
    <property type="entry name" value="PRTYPHPHTASE"/>
</dbReference>
<gene>
    <name evidence="7" type="ORF">BO71DRAFT_111897</name>
</gene>
<dbReference type="AlphaFoldDB" id="A0A319CX71"/>
<feature type="region of interest" description="Disordered" evidence="3">
    <location>
        <begin position="80"/>
        <end position="119"/>
    </location>
</feature>
<evidence type="ECO:0000259" key="6">
    <source>
        <dbReference type="PROSITE" id="PS50206"/>
    </source>
</evidence>
<dbReference type="FunFam" id="3.90.190.10:FF:000142">
    <property type="entry name" value="Protein tyrosine phosphatase (Pyp1), putative"/>
    <property type="match status" value="1"/>
</dbReference>
<dbReference type="GO" id="GO:0004725">
    <property type="term" value="F:protein tyrosine phosphatase activity"/>
    <property type="evidence" value="ECO:0007669"/>
    <property type="project" value="UniProtKB-EC"/>
</dbReference>
<dbReference type="InterPro" id="IPR016130">
    <property type="entry name" value="Tyr_Pase_AS"/>
</dbReference>
<dbReference type="PROSITE" id="PS00383">
    <property type="entry name" value="TYR_PHOSPHATASE_1"/>
    <property type="match status" value="1"/>
</dbReference>
<evidence type="ECO:0000259" key="4">
    <source>
        <dbReference type="PROSITE" id="PS50055"/>
    </source>
</evidence>
<dbReference type="STRING" id="1448320.A0A319CX71"/>
<dbReference type="InterPro" id="IPR036873">
    <property type="entry name" value="Rhodanese-like_dom_sf"/>
</dbReference>
<dbReference type="InterPro" id="IPR000242">
    <property type="entry name" value="PTP_cat"/>
</dbReference>
<dbReference type="Pfam" id="PF00581">
    <property type="entry name" value="Rhodanese"/>
    <property type="match status" value="1"/>
</dbReference>
<dbReference type="PANTHER" id="PTHR19134:SF561">
    <property type="entry name" value="PROTEIN TYROSINE PHOSPHATASE 36E, ISOFORM A"/>
    <property type="match status" value="1"/>
</dbReference>
<dbReference type="CDD" id="cd18533">
    <property type="entry name" value="PTP_fungal"/>
    <property type="match status" value="1"/>
</dbReference>
<dbReference type="PROSITE" id="PS50055">
    <property type="entry name" value="TYR_PHOSPHATASE_PTP"/>
    <property type="match status" value="1"/>
</dbReference>
<feature type="domain" description="Tyrosine-protein phosphatase" evidence="4">
    <location>
        <begin position="423"/>
        <end position="705"/>
    </location>
</feature>
<proteinExistence type="inferred from homology"/>
<dbReference type="PROSITE" id="PS50206">
    <property type="entry name" value="RHODANESE_3"/>
    <property type="match status" value="1"/>
</dbReference>
<dbReference type="OrthoDB" id="6058203at2759"/>
<dbReference type="Pfam" id="PF00102">
    <property type="entry name" value="Y_phosphatase"/>
    <property type="match status" value="1"/>
</dbReference>
<dbReference type="Proteomes" id="UP000247810">
    <property type="component" value="Unassembled WGS sequence"/>
</dbReference>
<evidence type="ECO:0000259" key="5">
    <source>
        <dbReference type="PROSITE" id="PS50056"/>
    </source>
</evidence>
<evidence type="ECO:0000256" key="3">
    <source>
        <dbReference type="SAM" id="MobiDB-lite"/>
    </source>
</evidence>
<feature type="domain" description="Rhodanese" evidence="6">
    <location>
        <begin position="167"/>
        <end position="283"/>
    </location>
</feature>
<evidence type="ECO:0000256" key="2">
    <source>
        <dbReference type="ARBA" id="ARBA00013064"/>
    </source>
</evidence>
<dbReference type="Gene3D" id="3.40.250.10">
    <property type="entry name" value="Rhodanese-like domain"/>
    <property type="match status" value="1"/>
</dbReference>
<evidence type="ECO:0000313" key="7">
    <source>
        <dbReference type="EMBL" id="PYH89279.1"/>
    </source>
</evidence>
<feature type="compositionally biased region" description="Polar residues" evidence="3">
    <location>
        <begin position="17"/>
        <end position="30"/>
    </location>
</feature>
<feature type="compositionally biased region" description="Polar residues" evidence="3">
    <location>
        <begin position="1"/>
        <end position="11"/>
    </location>
</feature>
<dbReference type="InterPro" id="IPR001763">
    <property type="entry name" value="Rhodanese-like_dom"/>
</dbReference>
<evidence type="ECO:0000313" key="8">
    <source>
        <dbReference type="Proteomes" id="UP000247810"/>
    </source>
</evidence>
<feature type="domain" description="Tyrosine specific protein phosphatases" evidence="5">
    <location>
        <begin position="599"/>
        <end position="696"/>
    </location>
</feature>
<dbReference type="SMART" id="SM00404">
    <property type="entry name" value="PTPc_motif"/>
    <property type="match status" value="1"/>
</dbReference>
<reference evidence="7 8" key="1">
    <citation type="submission" date="2018-02" db="EMBL/GenBank/DDBJ databases">
        <title>The genomes of Aspergillus section Nigri reveals drivers in fungal speciation.</title>
        <authorList>
            <consortium name="DOE Joint Genome Institute"/>
            <person name="Vesth T.C."/>
            <person name="Nybo J."/>
            <person name="Theobald S."/>
            <person name="Brandl J."/>
            <person name="Frisvad J.C."/>
            <person name="Nielsen K.F."/>
            <person name="Lyhne E.K."/>
            <person name="Kogle M.E."/>
            <person name="Kuo A."/>
            <person name="Riley R."/>
            <person name="Clum A."/>
            <person name="Nolan M."/>
            <person name="Lipzen A."/>
            <person name="Salamov A."/>
            <person name="Henrissat B."/>
            <person name="Wiebenga A."/>
            <person name="De vries R.P."/>
            <person name="Grigoriev I.V."/>
            <person name="Mortensen U.H."/>
            <person name="Andersen M.R."/>
            <person name="Baker S.E."/>
        </authorList>
    </citation>
    <scope>NUCLEOTIDE SEQUENCE [LARGE SCALE GENOMIC DNA]</scope>
    <source>
        <strain evidence="7 8">CBS 707.79</strain>
    </source>
</reference>
<dbReference type="SUPFAM" id="SSF52821">
    <property type="entry name" value="Rhodanese/Cell cycle control phosphatase"/>
    <property type="match status" value="1"/>
</dbReference>
<dbReference type="InterPro" id="IPR050348">
    <property type="entry name" value="Protein-Tyr_Phosphatase"/>
</dbReference>
<comment type="similarity">
    <text evidence="1">Belongs to the protein-tyrosine phosphatase family. Non-receptor class subfamily.</text>
</comment>
<sequence length="716" mass="80300">MSAMTGTRSPTSPWPQECQNLQLDGSSTPATLFPLCDPHQSPLGAGISSHNPVSERPGNNYFSLSVENSGNAKRTCETIPYAQPPAPSPRTQLPKNKVFEDRASPSRAGSGAGDERRDSTTFKLSWNHGLLRRGPRPSRLDASTLQAVATNGCAVSAEHCAKLLESYSHDTMLLDVRPYAHFTKGTIKGSLNLCIPTTLLKRPSFDTQKLANTFTNEFDRTNFARWRNCRYIIIFDAATCDMKDASPLVNVLKKFTAEGWDGDGLILLGGFTSFSSRFPNLTQGQQPPTSDLSSKKLSRMHIDLPSVAPVAGGCALPESSHTTIPFFGNIRQHMDLIGGVGQIPLQLPPDLSESKKVLLPSWLREASESTDKGRKVSERFLELEKRELERMKLALSYEKSADATTIRCPTENFRVAGIEKGTKNRYNDIYPFEHTRVRLQNVPPGGCDYVNANHMKADYSGKCYIATQAPVPDTFNDFWQVVWDQDVRLIVSLTAEVERGHIKCHRYWESGNYGPCLVNNFSQRFIYLSSEDAQPSDVEPEKPEEPGNPYIIVRHFGLSHSAYPFQPLREVTQLQYPHWPDFGTTSQPTHLLKLIEQCDKIIAATTSQFSNTFEGLTGQRPVLVHCSAGCGRTGTFCTVDTVLDMMKRQRDAMRDPDSRLHDYEWIRDDNMDLIEKTVDKFRMQRPSMVQNLSQFVLCYESVLEWVVSQLRKERGG</sequence>
<keyword evidence="8" id="KW-1185">Reference proteome</keyword>
<protein>
    <recommendedName>
        <fullName evidence="2">protein-tyrosine-phosphatase</fullName>
        <ecNumber evidence="2">3.1.3.48</ecNumber>
    </recommendedName>
</protein>